<protein>
    <submittedName>
        <fullName evidence="1">Uncharacterized protein</fullName>
    </submittedName>
</protein>
<evidence type="ECO:0000313" key="1">
    <source>
        <dbReference type="EMBL" id="THH15280.1"/>
    </source>
</evidence>
<organism evidence="1 2">
    <name type="scientific">Bondarzewia mesenterica</name>
    <dbReference type="NCBI Taxonomy" id="1095465"/>
    <lineage>
        <taxon>Eukaryota</taxon>
        <taxon>Fungi</taxon>
        <taxon>Dikarya</taxon>
        <taxon>Basidiomycota</taxon>
        <taxon>Agaricomycotina</taxon>
        <taxon>Agaricomycetes</taxon>
        <taxon>Russulales</taxon>
        <taxon>Bondarzewiaceae</taxon>
        <taxon>Bondarzewia</taxon>
    </lineage>
</organism>
<proteinExistence type="predicted"/>
<dbReference type="InterPro" id="IPR021109">
    <property type="entry name" value="Peptidase_aspartic_dom_sf"/>
</dbReference>
<keyword evidence="2" id="KW-1185">Reference proteome</keyword>
<dbReference type="OrthoDB" id="3048530at2759"/>
<dbReference type="CDD" id="cd00303">
    <property type="entry name" value="retropepsin_like"/>
    <property type="match status" value="1"/>
</dbReference>
<dbReference type="Gene3D" id="2.40.70.10">
    <property type="entry name" value="Acid Proteases"/>
    <property type="match status" value="1"/>
</dbReference>
<dbReference type="AlphaFoldDB" id="A0A4S4LY33"/>
<sequence>MYDVMCQYGMHLLCHFADSFHLTMPSGLEIIKGIDGAAQVDGEILETLMIPAICKKYIKVINALELVEEWASDAKNTILEGEELADSSAEWKDIPPDIILDPKANKDELIPEELAKEYANDISDVVPTEKIAIALPTILWIIECRELGLEELANQKLELQKSKKHVQLDHLRWKKALNRLDPESQIIAMSEEVCNELALIYNSDIVLNMQSANGKIDKSLGLAHNVPFLISDIVLYFQVHVIHELAYDILLGHPFDVLTESIVKNFTNENQTITIHDLNTGRNAIIKDFIDDQGELALIIAMDTQSHL</sequence>
<evidence type="ECO:0000313" key="2">
    <source>
        <dbReference type="Proteomes" id="UP000310158"/>
    </source>
</evidence>
<dbReference type="EMBL" id="SGPL01000218">
    <property type="protein sequence ID" value="THH15280.1"/>
    <property type="molecule type" value="Genomic_DNA"/>
</dbReference>
<comment type="caution">
    <text evidence="1">The sequence shown here is derived from an EMBL/GenBank/DDBJ whole genome shotgun (WGS) entry which is preliminary data.</text>
</comment>
<name>A0A4S4LY33_9AGAM</name>
<accession>A0A4S4LY33</accession>
<reference evidence="1 2" key="1">
    <citation type="submission" date="2019-02" db="EMBL/GenBank/DDBJ databases">
        <title>Genome sequencing of the rare red list fungi Bondarzewia mesenterica.</title>
        <authorList>
            <person name="Buettner E."/>
            <person name="Kellner H."/>
        </authorList>
    </citation>
    <scope>NUCLEOTIDE SEQUENCE [LARGE SCALE GENOMIC DNA]</scope>
    <source>
        <strain evidence="1 2">DSM 108281</strain>
    </source>
</reference>
<dbReference type="Proteomes" id="UP000310158">
    <property type="component" value="Unassembled WGS sequence"/>
</dbReference>
<gene>
    <name evidence="1" type="ORF">EW146_g5174</name>
</gene>